<accession>K3WID4</accession>
<dbReference type="InterPro" id="IPR016024">
    <property type="entry name" value="ARM-type_fold"/>
</dbReference>
<evidence type="ECO:0008006" key="4">
    <source>
        <dbReference type="Google" id="ProtNLM"/>
    </source>
</evidence>
<evidence type="ECO:0000313" key="2">
    <source>
        <dbReference type="EnsemblProtists" id="PYU1_T004726"/>
    </source>
</evidence>
<dbReference type="Proteomes" id="UP000019132">
    <property type="component" value="Unassembled WGS sequence"/>
</dbReference>
<dbReference type="EnsemblProtists" id="PYU1_T004726">
    <property type="protein sequence ID" value="PYU1_T004726"/>
    <property type="gene ID" value="PYU1_G004715"/>
</dbReference>
<protein>
    <recommendedName>
        <fullName evidence="4">KA1 domain-containing protein</fullName>
    </recommendedName>
</protein>
<evidence type="ECO:0000313" key="3">
    <source>
        <dbReference type="Proteomes" id="UP000019132"/>
    </source>
</evidence>
<dbReference type="InParanoid" id="K3WID4"/>
<sequence>MARRQEEEDDYMRDIERSSEGDAGEFVAGGGIDFTDFEIPDHEVTYRRAEFGTAFTTTSRFESLTDDAVEYSTTKASTTVFTSRLATEQSALETTQSLRSEVTATHRAVDAEAIVDGEVPDVCDVGYLQVNPSFESQEKPQKIMETLLAALSKHNVESTRRPGWTVTAEEVSFSVHLHKRPDKVTIRIDFNITSGNEMLFLATTDKILHECKSIDSELKHLPDLSFDFMLDWSSPYDELFPGAVTVNAEELELLLEEVKSEHCHPFTRYEAAKSLKDLCQHQQNRALVADKHKEQFIEGLGAMLRDENEDIVRFAIFVIQSFANDQILVNETEFPELSDILQNIVNHSTKKSTKTLATQLIDSIVSPGLSIPVS</sequence>
<dbReference type="VEuPathDB" id="FungiDB:PYU1_G004715"/>
<name>K3WID4_GLOUD</name>
<dbReference type="AlphaFoldDB" id="K3WID4"/>
<reference evidence="2" key="3">
    <citation type="submission" date="2015-02" db="UniProtKB">
        <authorList>
            <consortium name="EnsemblProtists"/>
        </authorList>
    </citation>
    <scope>IDENTIFICATION</scope>
    <source>
        <strain evidence="2">DAOM BR144</strain>
    </source>
</reference>
<reference evidence="3" key="2">
    <citation type="submission" date="2010-04" db="EMBL/GenBank/DDBJ databases">
        <authorList>
            <person name="Buell R."/>
            <person name="Hamilton J."/>
            <person name="Hostetler J."/>
        </authorList>
    </citation>
    <scope>NUCLEOTIDE SEQUENCE [LARGE SCALE GENOMIC DNA]</scope>
    <source>
        <strain evidence="3">DAOM:BR144</strain>
    </source>
</reference>
<feature type="region of interest" description="Disordered" evidence="1">
    <location>
        <begin position="1"/>
        <end position="27"/>
    </location>
</feature>
<keyword evidence="3" id="KW-1185">Reference proteome</keyword>
<dbReference type="EMBL" id="GL376631">
    <property type="status" value="NOT_ANNOTATED_CDS"/>
    <property type="molecule type" value="Genomic_DNA"/>
</dbReference>
<dbReference type="Gene3D" id="1.25.10.10">
    <property type="entry name" value="Leucine-rich Repeat Variant"/>
    <property type="match status" value="1"/>
</dbReference>
<proteinExistence type="predicted"/>
<dbReference type="InterPro" id="IPR011989">
    <property type="entry name" value="ARM-like"/>
</dbReference>
<dbReference type="SUPFAM" id="SSF48371">
    <property type="entry name" value="ARM repeat"/>
    <property type="match status" value="1"/>
</dbReference>
<organism evidence="2 3">
    <name type="scientific">Globisporangium ultimum (strain ATCC 200006 / CBS 805.95 / DAOM BR144)</name>
    <name type="common">Pythium ultimum</name>
    <dbReference type="NCBI Taxonomy" id="431595"/>
    <lineage>
        <taxon>Eukaryota</taxon>
        <taxon>Sar</taxon>
        <taxon>Stramenopiles</taxon>
        <taxon>Oomycota</taxon>
        <taxon>Peronosporomycetes</taxon>
        <taxon>Pythiales</taxon>
        <taxon>Pythiaceae</taxon>
        <taxon>Globisporangium</taxon>
    </lineage>
</organism>
<dbReference type="HOGENOM" id="CLU_726623_0_0_1"/>
<evidence type="ECO:0000256" key="1">
    <source>
        <dbReference type="SAM" id="MobiDB-lite"/>
    </source>
</evidence>
<dbReference type="eggNOG" id="ENOG502S3I3">
    <property type="taxonomic scope" value="Eukaryota"/>
</dbReference>
<reference evidence="3" key="1">
    <citation type="journal article" date="2010" name="Genome Biol.">
        <title>Genome sequence of the necrotrophic plant pathogen Pythium ultimum reveals original pathogenicity mechanisms and effector repertoire.</title>
        <authorList>
            <person name="Levesque C.A."/>
            <person name="Brouwer H."/>
            <person name="Cano L."/>
            <person name="Hamilton J.P."/>
            <person name="Holt C."/>
            <person name="Huitema E."/>
            <person name="Raffaele S."/>
            <person name="Robideau G.P."/>
            <person name="Thines M."/>
            <person name="Win J."/>
            <person name="Zerillo M.M."/>
            <person name="Beakes G.W."/>
            <person name="Boore J.L."/>
            <person name="Busam D."/>
            <person name="Dumas B."/>
            <person name="Ferriera S."/>
            <person name="Fuerstenberg S.I."/>
            <person name="Gachon C.M."/>
            <person name="Gaulin E."/>
            <person name="Govers F."/>
            <person name="Grenville-Briggs L."/>
            <person name="Horner N."/>
            <person name="Hostetler J."/>
            <person name="Jiang R.H."/>
            <person name="Johnson J."/>
            <person name="Krajaejun T."/>
            <person name="Lin H."/>
            <person name="Meijer H.J."/>
            <person name="Moore B."/>
            <person name="Morris P."/>
            <person name="Phuntmart V."/>
            <person name="Puiu D."/>
            <person name="Shetty J."/>
            <person name="Stajich J.E."/>
            <person name="Tripathy S."/>
            <person name="Wawra S."/>
            <person name="van West P."/>
            <person name="Whitty B.R."/>
            <person name="Coutinho P.M."/>
            <person name="Henrissat B."/>
            <person name="Martin F."/>
            <person name="Thomas P.D."/>
            <person name="Tyler B.M."/>
            <person name="De Vries R.P."/>
            <person name="Kamoun S."/>
            <person name="Yandell M."/>
            <person name="Tisserat N."/>
            <person name="Buell C.R."/>
        </authorList>
    </citation>
    <scope>NUCLEOTIDE SEQUENCE</scope>
    <source>
        <strain evidence="3">DAOM:BR144</strain>
    </source>
</reference>
<feature type="compositionally biased region" description="Basic and acidic residues" evidence="1">
    <location>
        <begin position="1"/>
        <end position="20"/>
    </location>
</feature>
<dbReference type="OMA" id="FDIMADW"/>